<dbReference type="EMBL" id="JANSHE010003415">
    <property type="protein sequence ID" value="KAJ2986188.1"/>
    <property type="molecule type" value="Genomic_DNA"/>
</dbReference>
<organism evidence="1 2">
    <name type="scientific">Trametes sanguinea</name>
    <dbReference type="NCBI Taxonomy" id="158606"/>
    <lineage>
        <taxon>Eukaryota</taxon>
        <taxon>Fungi</taxon>
        <taxon>Dikarya</taxon>
        <taxon>Basidiomycota</taxon>
        <taxon>Agaricomycotina</taxon>
        <taxon>Agaricomycetes</taxon>
        <taxon>Polyporales</taxon>
        <taxon>Polyporaceae</taxon>
        <taxon>Trametes</taxon>
    </lineage>
</organism>
<reference evidence="1" key="1">
    <citation type="submission" date="2022-08" db="EMBL/GenBank/DDBJ databases">
        <title>Genome Sequence of Pycnoporus sanguineus.</title>
        <authorList>
            <person name="Buettner E."/>
        </authorList>
    </citation>
    <scope>NUCLEOTIDE SEQUENCE</scope>
    <source>
        <strain evidence="1">CG-C14</strain>
    </source>
</reference>
<evidence type="ECO:0000313" key="1">
    <source>
        <dbReference type="EMBL" id="KAJ2986188.1"/>
    </source>
</evidence>
<proteinExistence type="predicted"/>
<accession>A0ACC1P4A5</accession>
<dbReference type="Proteomes" id="UP001144978">
    <property type="component" value="Unassembled WGS sequence"/>
</dbReference>
<comment type="caution">
    <text evidence="1">The sequence shown here is derived from an EMBL/GenBank/DDBJ whole genome shotgun (WGS) entry which is preliminary data.</text>
</comment>
<evidence type="ECO:0000313" key="2">
    <source>
        <dbReference type="Proteomes" id="UP001144978"/>
    </source>
</evidence>
<sequence length="206" mass="22508">MGGHAISRSKRYVLPTTCRTGKLTAYRYREPPLIISLRQFYEHECRRPTPHTTQSAPLSATPSSAAAPNNVNVPGPYRAILIALQATSVRRASVCKESSARPSLFSHRRYLAHDVSVSVLTAYSIYARMDENGHDLLPHPDGSVRTDKCSDGALGPMQTYRSVLLREGTGPTPYATTELRTSWLCAPALCRSCRPPGRPAGKASSL</sequence>
<gene>
    <name evidence="1" type="ORF">NUW54_g9872</name>
</gene>
<name>A0ACC1P4A5_9APHY</name>
<protein>
    <submittedName>
        <fullName evidence="1">Uncharacterized protein</fullName>
    </submittedName>
</protein>
<keyword evidence="2" id="KW-1185">Reference proteome</keyword>